<keyword evidence="4" id="KW-1185">Reference proteome</keyword>
<name>A0ABW6ZUE4_9HYPH</name>
<dbReference type="Pfam" id="PF03795">
    <property type="entry name" value="YCII"/>
    <property type="match status" value="1"/>
</dbReference>
<dbReference type="RefSeq" id="WP_393992249.1">
    <property type="nucleotide sequence ID" value="NZ_JBAFVH010000004.1"/>
</dbReference>
<dbReference type="PANTHER" id="PTHR33606">
    <property type="entry name" value="PROTEIN YCII"/>
    <property type="match status" value="1"/>
</dbReference>
<proteinExistence type="inferred from homology"/>
<dbReference type="EMBL" id="JBAFVH010000004">
    <property type="protein sequence ID" value="MFG1372355.1"/>
    <property type="molecule type" value="Genomic_DNA"/>
</dbReference>
<comment type="caution">
    <text evidence="3">The sequence shown here is derived from an EMBL/GenBank/DDBJ whole genome shotgun (WGS) entry which is preliminary data.</text>
</comment>
<dbReference type="Proteomes" id="UP001604002">
    <property type="component" value="Unassembled WGS sequence"/>
</dbReference>
<dbReference type="NCBIfam" id="NF009503">
    <property type="entry name" value="PRK12863.1-3"/>
    <property type="match status" value="1"/>
</dbReference>
<evidence type="ECO:0000313" key="3">
    <source>
        <dbReference type="EMBL" id="MFG1372355.1"/>
    </source>
</evidence>
<feature type="domain" description="YCII-related" evidence="2">
    <location>
        <begin position="1"/>
        <end position="88"/>
    </location>
</feature>
<accession>A0ABW6ZUE4</accession>
<dbReference type="Gene3D" id="3.30.70.1060">
    <property type="entry name" value="Dimeric alpha+beta barrel"/>
    <property type="match status" value="1"/>
</dbReference>
<dbReference type="InterPro" id="IPR051807">
    <property type="entry name" value="Sec-metab_biosynth-assoc"/>
</dbReference>
<evidence type="ECO:0000256" key="1">
    <source>
        <dbReference type="ARBA" id="ARBA00007689"/>
    </source>
</evidence>
<organism evidence="3 4">
    <name type="scientific">Xanthobacter oligotrophicus</name>
    <dbReference type="NCBI Taxonomy" id="2607286"/>
    <lineage>
        <taxon>Bacteria</taxon>
        <taxon>Pseudomonadati</taxon>
        <taxon>Pseudomonadota</taxon>
        <taxon>Alphaproteobacteria</taxon>
        <taxon>Hyphomicrobiales</taxon>
        <taxon>Xanthobacteraceae</taxon>
        <taxon>Xanthobacter</taxon>
    </lineage>
</organism>
<reference evidence="3 4" key="1">
    <citation type="submission" date="2024-02" db="EMBL/GenBank/DDBJ databases">
        <title>Expansion and revision of Xanthobacter and proposal of Roseixanthobacter gen. nov.</title>
        <authorList>
            <person name="Soltysiak M.P.M."/>
            <person name="Jalihal A."/>
            <person name="Ory A."/>
            <person name="Chrisophersen C."/>
            <person name="Lee A.D."/>
            <person name="Boulton J."/>
            <person name="Springer M."/>
        </authorList>
    </citation>
    <scope>NUCLEOTIDE SEQUENCE [LARGE SCALE GENOMIC DNA]</scope>
    <source>
        <strain evidence="3 4">23A</strain>
    </source>
</reference>
<gene>
    <name evidence="3" type="ORF">V5F32_09290</name>
</gene>
<evidence type="ECO:0000259" key="2">
    <source>
        <dbReference type="Pfam" id="PF03795"/>
    </source>
</evidence>
<dbReference type="InterPro" id="IPR005545">
    <property type="entry name" value="YCII"/>
</dbReference>
<dbReference type="SUPFAM" id="SSF54909">
    <property type="entry name" value="Dimeric alpha+beta barrel"/>
    <property type="match status" value="1"/>
</dbReference>
<evidence type="ECO:0000313" key="4">
    <source>
        <dbReference type="Proteomes" id="UP001604002"/>
    </source>
</evidence>
<dbReference type="InterPro" id="IPR011008">
    <property type="entry name" value="Dimeric_a/b-barrel"/>
</dbReference>
<protein>
    <submittedName>
        <fullName evidence="3">YciI family protein</fullName>
    </submittedName>
</protein>
<comment type="similarity">
    <text evidence="1">Belongs to the YciI family.</text>
</comment>
<sequence>MPYMIETFDKPGALDLRMATRDEHLVFLAENAKLLLACGAKLDDDGNAAGGGLYVVALESRAEAEAFIAADPFFKAGLFDRVVIQRWRKAYVDGVCYLPEVKP</sequence>
<dbReference type="PANTHER" id="PTHR33606:SF3">
    <property type="entry name" value="PROTEIN YCII"/>
    <property type="match status" value="1"/>
</dbReference>